<dbReference type="Pfam" id="PF08940">
    <property type="entry name" value="DUF1918"/>
    <property type="match status" value="1"/>
</dbReference>
<dbReference type="RefSeq" id="WP_156218776.1">
    <property type="nucleotide sequence ID" value="NZ_WOFH01000008.1"/>
</dbReference>
<evidence type="ECO:0000259" key="1">
    <source>
        <dbReference type="Pfam" id="PF08940"/>
    </source>
</evidence>
<organism evidence="2 3">
    <name type="scientific">Actinomadura litoris</name>
    <dbReference type="NCBI Taxonomy" id="2678616"/>
    <lineage>
        <taxon>Bacteria</taxon>
        <taxon>Bacillati</taxon>
        <taxon>Actinomycetota</taxon>
        <taxon>Actinomycetes</taxon>
        <taxon>Streptosporangiales</taxon>
        <taxon>Thermomonosporaceae</taxon>
        <taxon>Actinomadura</taxon>
    </lineage>
</organism>
<protein>
    <submittedName>
        <fullName evidence="2">DUF1918 domain-containing protein</fullName>
    </submittedName>
</protein>
<proteinExistence type="predicted"/>
<reference evidence="2 3" key="1">
    <citation type="submission" date="2019-11" db="EMBL/GenBank/DDBJ databases">
        <authorList>
            <person name="Cao P."/>
        </authorList>
    </citation>
    <scope>NUCLEOTIDE SEQUENCE [LARGE SCALE GENOMIC DNA]</scope>
    <source>
        <strain evidence="2 3">NEAU-AAG5</strain>
    </source>
</reference>
<sequence>MQARKGDWVVVRGHQVGEPDRKALIIDVHGRDGAPPYVVQWDDGHESTFYPAADAVIERHAAPAPPR</sequence>
<gene>
    <name evidence="2" type="ORF">GNZ18_24070</name>
</gene>
<evidence type="ECO:0000313" key="3">
    <source>
        <dbReference type="Proteomes" id="UP000432015"/>
    </source>
</evidence>
<feature type="domain" description="DUF1918" evidence="1">
    <location>
        <begin position="1"/>
        <end position="57"/>
    </location>
</feature>
<dbReference type="Gene3D" id="2.30.30.440">
    <property type="entry name" value="Domain of unknown function DUF1918"/>
    <property type="match status" value="1"/>
</dbReference>
<accession>A0A7K1L5F7</accession>
<dbReference type="AlphaFoldDB" id="A0A7K1L5F7"/>
<name>A0A7K1L5F7_9ACTN</name>
<dbReference type="InterPro" id="IPR015035">
    <property type="entry name" value="DUF1918"/>
</dbReference>
<dbReference type="SUPFAM" id="SSF50118">
    <property type="entry name" value="Cell growth inhibitor/plasmid maintenance toxic component"/>
    <property type="match status" value="1"/>
</dbReference>
<evidence type="ECO:0000313" key="2">
    <source>
        <dbReference type="EMBL" id="MUN39648.1"/>
    </source>
</evidence>
<dbReference type="Proteomes" id="UP000432015">
    <property type="component" value="Unassembled WGS sequence"/>
</dbReference>
<comment type="caution">
    <text evidence="2">The sequence shown here is derived from an EMBL/GenBank/DDBJ whole genome shotgun (WGS) entry which is preliminary data.</text>
</comment>
<keyword evidence="3" id="KW-1185">Reference proteome</keyword>
<dbReference type="EMBL" id="WOFH01000008">
    <property type="protein sequence ID" value="MUN39648.1"/>
    <property type="molecule type" value="Genomic_DNA"/>
</dbReference>